<keyword evidence="2" id="KW-0808">Transferase</keyword>
<dbReference type="InterPro" id="IPR041561">
    <property type="entry name" value="PglD_N"/>
</dbReference>
<keyword evidence="3" id="KW-1185">Reference proteome</keyword>
<evidence type="ECO:0000313" key="3">
    <source>
        <dbReference type="Proteomes" id="UP000215244"/>
    </source>
</evidence>
<reference evidence="2 3" key="1">
    <citation type="submission" date="2017-08" db="EMBL/GenBank/DDBJ databases">
        <title>The complete genome sequence of Maribacter sp. B1, isolated from deep-sea sediment.</title>
        <authorList>
            <person name="Wu Y.-H."/>
            <person name="Cheng H."/>
            <person name="Xu X.-W."/>
        </authorList>
    </citation>
    <scope>NUCLEOTIDE SEQUENCE [LARGE SCALE GENOMIC DNA]</scope>
    <source>
        <strain evidence="2 3">B1</strain>
    </source>
</reference>
<sequence length="210" mass="22701">MLNDNNIYFLGYSGHAYVAMDVAKANGFFINGYFDKNENKNDPYNIKYIGNEEELDVRSIVKDAYVFPAVGSNIIRKKLHFLIKNLNVKQLVLKHPTACISSSATIGESSLINPNAVVNSFSLIGKACIINTGSIIEHECMIDDYSHIAPGAVLAGKVVVGKNCFVGANAVIKQGVNITDEVIIGAGSVILNNITEKGTWVGNPAKLLLK</sequence>
<dbReference type="Gene3D" id="3.40.50.20">
    <property type="match status" value="1"/>
</dbReference>
<dbReference type="Gene3D" id="2.160.10.10">
    <property type="entry name" value="Hexapeptide repeat proteins"/>
    <property type="match status" value="1"/>
</dbReference>
<dbReference type="Proteomes" id="UP000215244">
    <property type="component" value="Chromosome"/>
</dbReference>
<dbReference type="KEGG" id="marb:CJ263_08145"/>
<dbReference type="GO" id="GO:0016740">
    <property type="term" value="F:transferase activity"/>
    <property type="evidence" value="ECO:0007669"/>
    <property type="project" value="UniProtKB-KW"/>
</dbReference>
<dbReference type="NCBIfam" id="TIGR03570">
    <property type="entry name" value="NeuD_NnaD"/>
    <property type="match status" value="1"/>
</dbReference>
<dbReference type="OrthoDB" id="9801697at2"/>
<dbReference type="PANTHER" id="PTHR43300">
    <property type="entry name" value="ACETYLTRANSFERASE"/>
    <property type="match status" value="1"/>
</dbReference>
<dbReference type="SUPFAM" id="SSF51161">
    <property type="entry name" value="Trimeric LpxA-like enzymes"/>
    <property type="match status" value="1"/>
</dbReference>
<dbReference type="Pfam" id="PF14602">
    <property type="entry name" value="Hexapep_2"/>
    <property type="match status" value="1"/>
</dbReference>
<dbReference type="EMBL" id="CP022957">
    <property type="protein sequence ID" value="ASV30194.1"/>
    <property type="molecule type" value="Genomic_DNA"/>
</dbReference>
<evidence type="ECO:0000313" key="2">
    <source>
        <dbReference type="EMBL" id="ASV30194.1"/>
    </source>
</evidence>
<dbReference type="CDD" id="cd03360">
    <property type="entry name" value="LbH_AT_putative"/>
    <property type="match status" value="1"/>
</dbReference>
<gene>
    <name evidence="2" type="ORF">CJ263_08145</name>
</gene>
<name>A0A223V457_9FLAO</name>
<dbReference type="InterPro" id="IPR001451">
    <property type="entry name" value="Hexapep"/>
</dbReference>
<organism evidence="2 3">
    <name type="scientific">Maribacter cobaltidurans</name>
    <dbReference type="NCBI Taxonomy" id="1178778"/>
    <lineage>
        <taxon>Bacteria</taxon>
        <taxon>Pseudomonadati</taxon>
        <taxon>Bacteroidota</taxon>
        <taxon>Flavobacteriia</taxon>
        <taxon>Flavobacteriales</taxon>
        <taxon>Flavobacteriaceae</taxon>
        <taxon>Maribacter</taxon>
    </lineage>
</organism>
<dbReference type="Pfam" id="PF17836">
    <property type="entry name" value="PglD_N"/>
    <property type="match status" value="1"/>
</dbReference>
<protein>
    <submittedName>
        <fullName evidence="2">Acetyltransferase</fullName>
    </submittedName>
</protein>
<dbReference type="InterPro" id="IPR020019">
    <property type="entry name" value="AcTrfase_PglD-like"/>
</dbReference>
<dbReference type="AlphaFoldDB" id="A0A223V457"/>
<dbReference type="Pfam" id="PF00132">
    <property type="entry name" value="Hexapep"/>
    <property type="match status" value="1"/>
</dbReference>
<dbReference type="RefSeq" id="WP_094996814.1">
    <property type="nucleotide sequence ID" value="NZ_BMJL01000002.1"/>
</dbReference>
<dbReference type="InterPro" id="IPR011004">
    <property type="entry name" value="Trimer_LpxA-like_sf"/>
</dbReference>
<dbReference type="InterPro" id="IPR050179">
    <property type="entry name" value="Trans_hexapeptide_repeat"/>
</dbReference>
<evidence type="ECO:0000256" key="1">
    <source>
        <dbReference type="ARBA" id="ARBA00007274"/>
    </source>
</evidence>
<dbReference type="PANTHER" id="PTHR43300:SF7">
    <property type="entry name" value="UDP-N-ACETYLBACILLOSAMINE N-ACETYLTRANSFERASE"/>
    <property type="match status" value="1"/>
</dbReference>
<proteinExistence type="inferred from homology"/>
<accession>A0A223V457</accession>
<comment type="similarity">
    <text evidence="1">Belongs to the transferase hexapeptide repeat family.</text>
</comment>